<dbReference type="GO" id="GO:0007020">
    <property type="term" value="P:microtubule nucleation"/>
    <property type="evidence" value="ECO:0007669"/>
    <property type="project" value="InterPro"/>
</dbReference>
<dbReference type="GO" id="GO:0051321">
    <property type="term" value="P:meiotic cell cycle"/>
    <property type="evidence" value="ECO:0007669"/>
    <property type="project" value="TreeGrafter"/>
</dbReference>
<comment type="subcellular location">
    <subcellularLocation>
        <location evidence="5">Cytoplasm</location>
        <location evidence="5">Cytoskeleton</location>
        <location evidence="5">Microtubule organizing center</location>
    </subcellularLocation>
</comment>
<keyword evidence="11" id="KW-1185">Reference proteome</keyword>
<evidence type="ECO:0000256" key="5">
    <source>
        <dbReference type="RuleBase" id="RU363050"/>
    </source>
</evidence>
<dbReference type="InterPro" id="IPR040457">
    <property type="entry name" value="GCP_C"/>
</dbReference>
<keyword evidence="3 5" id="KW-0493">Microtubule</keyword>
<comment type="caution">
    <text evidence="10">The sequence shown here is derived from an EMBL/GenBank/DDBJ whole genome shotgun (WGS) entry which is preliminary data.</text>
</comment>
<dbReference type="InterPro" id="IPR007259">
    <property type="entry name" value="GCP"/>
</dbReference>
<dbReference type="Gene3D" id="1.20.120.1900">
    <property type="entry name" value="Gamma-tubulin complex, C-terminal domain"/>
    <property type="match status" value="1"/>
</dbReference>
<feature type="compositionally biased region" description="Polar residues" evidence="6">
    <location>
        <begin position="162"/>
        <end position="180"/>
    </location>
</feature>
<dbReference type="Proteomes" id="UP000317494">
    <property type="component" value="Unassembled WGS sequence"/>
</dbReference>
<dbReference type="OrthoDB" id="2192946at2759"/>
<evidence type="ECO:0000313" key="11">
    <source>
        <dbReference type="Proteomes" id="UP000317494"/>
    </source>
</evidence>
<feature type="compositionally biased region" description="Polar residues" evidence="6">
    <location>
        <begin position="135"/>
        <end position="147"/>
    </location>
</feature>
<dbReference type="VEuPathDB" id="FungiDB:SeMB42_g05905"/>
<reference evidence="11 12" key="1">
    <citation type="journal article" date="2019" name="Sci. Rep.">
        <title>Comparative genomics of chytrid fungi reveal insights into the obligate biotrophic and pathogenic lifestyle of Synchytrium endobioticum.</title>
        <authorList>
            <person name="van de Vossenberg B.T.L.H."/>
            <person name="Warris S."/>
            <person name="Nguyen H.D.T."/>
            <person name="van Gent-Pelzer M.P.E."/>
            <person name="Joly D.L."/>
            <person name="van de Geest H.C."/>
            <person name="Bonants P.J.M."/>
            <person name="Smith D.S."/>
            <person name="Levesque C.A."/>
            <person name="van der Lee T.A.J."/>
        </authorList>
    </citation>
    <scope>NUCLEOTIDE SEQUENCE [LARGE SCALE GENOMIC DNA]</scope>
    <source>
        <strain evidence="10 12">LEV6574</strain>
        <strain evidence="9 11">MB42</strain>
    </source>
</reference>
<dbReference type="PANTHER" id="PTHR19302">
    <property type="entry name" value="GAMMA TUBULIN COMPLEX PROTEIN"/>
    <property type="match status" value="1"/>
</dbReference>
<feature type="region of interest" description="Disordered" evidence="6">
    <location>
        <begin position="135"/>
        <end position="223"/>
    </location>
</feature>
<proteinExistence type="inferred from homology"/>
<dbReference type="GO" id="GO:0051225">
    <property type="term" value="P:spindle assembly"/>
    <property type="evidence" value="ECO:0007669"/>
    <property type="project" value="TreeGrafter"/>
</dbReference>
<dbReference type="Pfam" id="PF17681">
    <property type="entry name" value="GCP_N_terminal"/>
    <property type="match status" value="1"/>
</dbReference>
<evidence type="ECO:0000313" key="9">
    <source>
        <dbReference type="EMBL" id="TPX40652.1"/>
    </source>
</evidence>
<dbReference type="EMBL" id="QEAN01000304">
    <property type="protein sequence ID" value="TPX40652.1"/>
    <property type="molecule type" value="Genomic_DNA"/>
</dbReference>
<gene>
    <name evidence="10" type="ORF">SeLEV6574_g03945</name>
    <name evidence="9" type="ORF">SeMB42_g05905</name>
</gene>
<name>A0A507D233_9FUNG</name>
<dbReference type="PANTHER" id="PTHR19302:SF13">
    <property type="entry name" value="GAMMA-TUBULIN COMPLEX COMPONENT 2"/>
    <property type="match status" value="1"/>
</dbReference>
<evidence type="ECO:0000313" key="12">
    <source>
        <dbReference type="Proteomes" id="UP000320475"/>
    </source>
</evidence>
<comment type="similarity">
    <text evidence="1 5">Belongs to the TUBGCP family.</text>
</comment>
<dbReference type="GO" id="GO:0043015">
    <property type="term" value="F:gamma-tubulin binding"/>
    <property type="evidence" value="ECO:0007669"/>
    <property type="project" value="InterPro"/>
</dbReference>
<evidence type="ECO:0000259" key="7">
    <source>
        <dbReference type="Pfam" id="PF04130"/>
    </source>
</evidence>
<feature type="domain" description="Gamma tubulin complex component protein N-terminal" evidence="8">
    <location>
        <begin position="290"/>
        <end position="625"/>
    </location>
</feature>
<dbReference type="EMBL" id="QEAM01000145">
    <property type="protein sequence ID" value="TPX45310.1"/>
    <property type="molecule type" value="Genomic_DNA"/>
</dbReference>
<dbReference type="GO" id="GO:0000930">
    <property type="term" value="C:gamma-tubulin complex"/>
    <property type="evidence" value="ECO:0007669"/>
    <property type="project" value="TreeGrafter"/>
</dbReference>
<dbReference type="GO" id="GO:0005874">
    <property type="term" value="C:microtubule"/>
    <property type="evidence" value="ECO:0007669"/>
    <property type="project" value="UniProtKB-KW"/>
</dbReference>
<evidence type="ECO:0000259" key="8">
    <source>
        <dbReference type="Pfam" id="PF17681"/>
    </source>
</evidence>
<organism evidence="10 12">
    <name type="scientific">Synchytrium endobioticum</name>
    <dbReference type="NCBI Taxonomy" id="286115"/>
    <lineage>
        <taxon>Eukaryota</taxon>
        <taxon>Fungi</taxon>
        <taxon>Fungi incertae sedis</taxon>
        <taxon>Chytridiomycota</taxon>
        <taxon>Chytridiomycota incertae sedis</taxon>
        <taxon>Chytridiomycetes</taxon>
        <taxon>Synchytriales</taxon>
        <taxon>Synchytriaceae</taxon>
        <taxon>Synchytrium</taxon>
    </lineage>
</organism>
<evidence type="ECO:0000313" key="10">
    <source>
        <dbReference type="EMBL" id="TPX45310.1"/>
    </source>
</evidence>
<accession>A0A507D233</accession>
<evidence type="ECO:0000256" key="6">
    <source>
        <dbReference type="SAM" id="MobiDB-lite"/>
    </source>
</evidence>
<evidence type="ECO:0000256" key="1">
    <source>
        <dbReference type="ARBA" id="ARBA00010337"/>
    </source>
</evidence>
<sequence>MNELRNLTQGLAAALHPQSSSNTNNIDYSLRIAAKSPALGQPLPPSSESAIERYTGALIRSTSPSLAASRTRHLVHHLQSRHIPGLEPFLNLLLQLQASEQVVKDLIGPAGSGAEVHGQGDKLRLVATMDPHANASSYTRRGLSTSPTRHDMTPVGLRSMKPSYNPSISNTFTMKSNSTDSHYEYADSSTPVSSEIEIDDMPSKSTGRRTSDRGLSHLAKTPGSTSYATTLVDEDGIDLVKGHQPDPLEDKAFMSSAPLQSRLQQQKVVYTAMDPTMGRLPFEDQEALVIEDLLYVLMGIEGTYIRRRSDDSLLDSAERSYVESVQFEVDASLDVSLSEQVRRILVAASNYIGIDHFIAKRSKFEFGRVSHALCAAMRMLLKEYLVLIAQLEYQFRTAPSFGIQKLWYYVSPVLQTVSNIGSLCQAIRVAEAAGSKRVDATDGYRGQSKGGGRLLGIIADRMVAFSGDMASLALHAHLLSAAAVPYLATLRQWIYYGEIFDPYDEFMIIERKSVTKENIRDDFTDTYWERRYKFRQEAIPSFLSSLRDKVLLAGKYLNVIRECEIEIKLPSQVVDKNGELVKRVSAAHSGALCDVVKAVEGGRFVQDIELAYRAANRSLLDLLFKGEQLLPRLRSVKHYFLLDQSDFLIHFLDLALPELHLPTSESSIEKLRSLLELVIRNPASALAHHPYKEDMSVELSTSTIWDLLIKINLVKVETIIVKKSGGVGDESVDSELEALMAPATNPLTGIEALSFTYAVNFPLSLILNKRTLLRYQILFRHLLLCKHAEKLLCGSWIDLSRLSSATLRSRASSISASKIPRNSLPPRSASASTSDVIGAVTTLPQSRDYDDGSGEDQQQAIKDNALSVASRVSALRMKMLAFVQQFLYYATYEVLEPNWAKMEEELAKVTTVEEVLQIHEAFLERCLKECMLSNGPLIMIFTAMLQICVQFSKSTADAARHGPSQVHFHDIMSGYENSFTTLLYRLIAQLQFERQG</sequence>
<dbReference type="GO" id="GO:0005816">
    <property type="term" value="C:spindle pole body"/>
    <property type="evidence" value="ECO:0007669"/>
    <property type="project" value="UniProtKB-ARBA"/>
</dbReference>
<dbReference type="Pfam" id="PF04130">
    <property type="entry name" value="GCP_C_terminal"/>
    <property type="match status" value="1"/>
</dbReference>
<dbReference type="InterPro" id="IPR042241">
    <property type="entry name" value="GCP_C_sf"/>
</dbReference>
<keyword evidence="2 5" id="KW-0963">Cytoplasm</keyword>
<dbReference type="Proteomes" id="UP000320475">
    <property type="component" value="Unassembled WGS sequence"/>
</dbReference>
<dbReference type="InterPro" id="IPR041470">
    <property type="entry name" value="GCP_N"/>
</dbReference>
<keyword evidence="4 5" id="KW-0206">Cytoskeleton</keyword>
<dbReference type="AlphaFoldDB" id="A0A507D233"/>
<protein>
    <recommendedName>
        <fullName evidence="5">Spindle pole body component</fullName>
    </recommendedName>
</protein>
<evidence type="ECO:0000256" key="4">
    <source>
        <dbReference type="ARBA" id="ARBA00023212"/>
    </source>
</evidence>
<evidence type="ECO:0000256" key="2">
    <source>
        <dbReference type="ARBA" id="ARBA00022490"/>
    </source>
</evidence>
<dbReference type="GO" id="GO:0000278">
    <property type="term" value="P:mitotic cell cycle"/>
    <property type="evidence" value="ECO:0007669"/>
    <property type="project" value="TreeGrafter"/>
</dbReference>
<dbReference type="STRING" id="286115.A0A507D233"/>
<feature type="domain" description="Gamma tubulin complex component C-terminal" evidence="7">
    <location>
        <begin position="629"/>
        <end position="990"/>
    </location>
</feature>
<dbReference type="GO" id="GO:0031122">
    <property type="term" value="P:cytoplasmic microtubule organization"/>
    <property type="evidence" value="ECO:0007669"/>
    <property type="project" value="TreeGrafter"/>
</dbReference>
<evidence type="ECO:0000256" key="3">
    <source>
        <dbReference type="ARBA" id="ARBA00022701"/>
    </source>
</evidence>
<dbReference type="GO" id="GO:0000922">
    <property type="term" value="C:spindle pole"/>
    <property type="evidence" value="ECO:0007669"/>
    <property type="project" value="InterPro"/>
</dbReference>
<dbReference type="GO" id="GO:0051011">
    <property type="term" value="F:microtubule minus-end binding"/>
    <property type="evidence" value="ECO:0007669"/>
    <property type="project" value="TreeGrafter"/>
</dbReference>